<dbReference type="Gene3D" id="3.40.50.720">
    <property type="entry name" value="NAD(P)-binding Rossmann-like Domain"/>
    <property type="match status" value="1"/>
</dbReference>
<dbReference type="InterPro" id="IPR000683">
    <property type="entry name" value="Gfo/Idh/MocA-like_OxRdtase_N"/>
</dbReference>
<dbReference type="Gene3D" id="3.30.360.10">
    <property type="entry name" value="Dihydrodipicolinate Reductase, domain 2"/>
    <property type="match status" value="1"/>
</dbReference>
<sequence>METTESGTGRESAKRRKKVALIGIGGIAEKVYLPLLAGHPDAEIVGIVSRTESRVRAAASLHRIPNFSTELDDLLRWEPDAVFVHSATDSHYAIVMRCLEAGLPVYVDKPLSTDPAESRAMASKAEEKGLLLSVGFNRRFAPLYVGAKTWIEEAGGFAQMQAVKHRTRMQHRSARETVYDDLIHMLDLLLWLGKGDIRSLSGGIEADEQGRMRQAFGSLRLGGGIGSYSMVRSAGRDFERLELHGSGRSAVVEDLERALWTEDGGRPQESGFGSWDTVLKRRGFEGVVQHVLDTLDEPERCTVRADRVLDSHELAERASRFW</sequence>
<dbReference type="SUPFAM" id="SSF51735">
    <property type="entry name" value="NAD(P)-binding Rossmann-fold domains"/>
    <property type="match status" value="1"/>
</dbReference>
<evidence type="ECO:0000313" key="4">
    <source>
        <dbReference type="Proteomes" id="UP000606653"/>
    </source>
</evidence>
<dbReference type="PANTHER" id="PTHR43708">
    <property type="entry name" value="CONSERVED EXPRESSED OXIDOREDUCTASE (EUROFUNG)"/>
    <property type="match status" value="1"/>
</dbReference>
<evidence type="ECO:0000259" key="1">
    <source>
        <dbReference type="Pfam" id="PF01408"/>
    </source>
</evidence>
<accession>A0ABQ2KWV8</accession>
<protein>
    <recommendedName>
        <fullName evidence="5">Dehydrogenase</fullName>
    </recommendedName>
</protein>
<evidence type="ECO:0008006" key="5">
    <source>
        <dbReference type="Google" id="ProtNLM"/>
    </source>
</evidence>
<dbReference type="InterPro" id="IPR036291">
    <property type="entry name" value="NAD(P)-bd_dom_sf"/>
</dbReference>
<organism evidence="3 4">
    <name type="scientific">Saccharibacillus kuerlensis</name>
    <dbReference type="NCBI Taxonomy" id="459527"/>
    <lineage>
        <taxon>Bacteria</taxon>
        <taxon>Bacillati</taxon>
        <taxon>Bacillota</taxon>
        <taxon>Bacilli</taxon>
        <taxon>Bacillales</taxon>
        <taxon>Paenibacillaceae</taxon>
        <taxon>Saccharibacillus</taxon>
    </lineage>
</organism>
<dbReference type="InterPro" id="IPR051317">
    <property type="entry name" value="Gfo/Idh/MocA_oxidoreduct"/>
</dbReference>
<dbReference type="Proteomes" id="UP000606653">
    <property type="component" value="Unassembled WGS sequence"/>
</dbReference>
<evidence type="ECO:0000313" key="3">
    <source>
        <dbReference type="EMBL" id="GGN95645.1"/>
    </source>
</evidence>
<comment type="caution">
    <text evidence="3">The sequence shown here is derived from an EMBL/GenBank/DDBJ whole genome shotgun (WGS) entry which is preliminary data.</text>
</comment>
<keyword evidence="4" id="KW-1185">Reference proteome</keyword>
<dbReference type="RefSeq" id="WP_018977511.1">
    <property type="nucleotide sequence ID" value="NZ_BMLN01000003.1"/>
</dbReference>
<proteinExistence type="predicted"/>
<dbReference type="Pfam" id="PF21378">
    <property type="entry name" value="YceM-like_C"/>
    <property type="match status" value="1"/>
</dbReference>
<dbReference type="SUPFAM" id="SSF55347">
    <property type="entry name" value="Glyceraldehyde-3-phosphate dehydrogenase-like, C-terminal domain"/>
    <property type="match status" value="1"/>
</dbReference>
<gene>
    <name evidence="3" type="ORF">GCM10010969_11740</name>
</gene>
<dbReference type="EMBL" id="BMLN01000003">
    <property type="protein sequence ID" value="GGN95645.1"/>
    <property type="molecule type" value="Genomic_DNA"/>
</dbReference>
<feature type="domain" description="Gfo/Idh/MocA-like oxidoreductase N-terminal" evidence="1">
    <location>
        <begin position="18"/>
        <end position="136"/>
    </location>
</feature>
<name>A0ABQ2KWV8_9BACL</name>
<evidence type="ECO:0000259" key="2">
    <source>
        <dbReference type="Pfam" id="PF21378"/>
    </source>
</evidence>
<feature type="domain" description="YceM-like C-terminal" evidence="2">
    <location>
        <begin position="142"/>
        <end position="258"/>
    </location>
</feature>
<dbReference type="PANTHER" id="PTHR43708:SF4">
    <property type="entry name" value="OXIDOREDUCTASE YCEM-RELATED"/>
    <property type="match status" value="1"/>
</dbReference>
<dbReference type="InterPro" id="IPR048477">
    <property type="entry name" value="YceM-like_C"/>
</dbReference>
<dbReference type="Pfam" id="PF01408">
    <property type="entry name" value="GFO_IDH_MocA"/>
    <property type="match status" value="1"/>
</dbReference>
<reference evidence="4" key="1">
    <citation type="journal article" date="2019" name="Int. J. Syst. Evol. Microbiol.">
        <title>The Global Catalogue of Microorganisms (GCM) 10K type strain sequencing project: providing services to taxonomists for standard genome sequencing and annotation.</title>
        <authorList>
            <consortium name="The Broad Institute Genomics Platform"/>
            <consortium name="The Broad Institute Genome Sequencing Center for Infectious Disease"/>
            <person name="Wu L."/>
            <person name="Ma J."/>
        </authorList>
    </citation>
    <scope>NUCLEOTIDE SEQUENCE [LARGE SCALE GENOMIC DNA]</scope>
    <source>
        <strain evidence="4">CGMCC 1.6964</strain>
    </source>
</reference>